<organism evidence="2 3">
    <name type="scientific">Tanacetum coccineum</name>
    <dbReference type="NCBI Taxonomy" id="301880"/>
    <lineage>
        <taxon>Eukaryota</taxon>
        <taxon>Viridiplantae</taxon>
        <taxon>Streptophyta</taxon>
        <taxon>Embryophyta</taxon>
        <taxon>Tracheophyta</taxon>
        <taxon>Spermatophyta</taxon>
        <taxon>Magnoliopsida</taxon>
        <taxon>eudicotyledons</taxon>
        <taxon>Gunneridae</taxon>
        <taxon>Pentapetalae</taxon>
        <taxon>asterids</taxon>
        <taxon>campanulids</taxon>
        <taxon>Asterales</taxon>
        <taxon>Asteraceae</taxon>
        <taxon>Asteroideae</taxon>
        <taxon>Anthemideae</taxon>
        <taxon>Anthemidinae</taxon>
        <taxon>Tanacetum</taxon>
    </lineage>
</organism>
<dbReference type="EMBL" id="BQNB010009885">
    <property type="protein sequence ID" value="GJS69763.1"/>
    <property type="molecule type" value="Genomic_DNA"/>
</dbReference>
<evidence type="ECO:0000313" key="3">
    <source>
        <dbReference type="Proteomes" id="UP001151760"/>
    </source>
</evidence>
<keyword evidence="2" id="KW-0808">Transferase</keyword>
<dbReference type="PANTHER" id="PTHR47684">
    <property type="entry name" value="PROTEIN TONSOKU"/>
    <property type="match status" value="1"/>
</dbReference>
<comment type="caution">
    <text evidence="2">The sequence shown here is derived from an EMBL/GenBank/DDBJ whole genome shotgun (WGS) entry which is preliminary data.</text>
</comment>
<dbReference type="SUPFAM" id="SSF52047">
    <property type="entry name" value="RNI-like"/>
    <property type="match status" value="1"/>
</dbReference>
<proteinExistence type="predicted"/>
<name>A0ABQ4XWH0_9ASTR</name>
<reference evidence="2" key="1">
    <citation type="journal article" date="2022" name="Int. J. Mol. Sci.">
        <title>Draft Genome of Tanacetum Coccineum: Genomic Comparison of Closely Related Tanacetum-Family Plants.</title>
        <authorList>
            <person name="Yamashiro T."/>
            <person name="Shiraishi A."/>
            <person name="Nakayama K."/>
            <person name="Satake H."/>
        </authorList>
    </citation>
    <scope>NUCLEOTIDE SEQUENCE</scope>
</reference>
<sequence length="554" mass="62952">MTANIEKRLSMNMKKVCERINMINHETMVSLRLCHMKSYLGRVRRNWERGLENREEEQQYQIYDLNKMIIAREANHVSAQLSAVENMHYSQMIRFDNAEEASFSKLSISGIELMYEDANDSLCKLVTTARLSKLMIGSTNIKTERAIRLMDSWNRANHQLVKLDLSCCSLTSKYIMKLVTYETPVISLIIELNLEGNPLKQEVGLLFKVIFVTNARAKWVSALREVATKFDLLPQSFLFSPSFDKLGPPRAQQVGPRQPLAVAFVVETVLAATVAATRWLVAKAGGSYQPAAAFIILTRPFGAIMFDPPMHHLVLLSSNDGRTLLCDMSNSDELRHTNNTTLVPPRLPDTLPQVYHRRRPTLGLLILPYVSPFPPTIRRTARISIPPIEPNLAERARISAINLDDYQLDPVTPPPSPSSPFTMAAYQRMIAETDPTQREEALTETGQNSVPVPETALTVCTTRLRGQLHTILEDMDHYPNAYLEELEAFMTLWDVKPRVEESSLEALSVDELITQLRQMCEDAEDRASNAQEEARQKRKEALEEVIQRIYRNNN</sequence>
<keyword evidence="2" id="KW-0548">Nucleotidyltransferase</keyword>
<dbReference type="Gene3D" id="3.80.10.10">
    <property type="entry name" value="Ribonuclease Inhibitor"/>
    <property type="match status" value="1"/>
</dbReference>
<keyword evidence="2" id="KW-0695">RNA-directed DNA polymerase</keyword>
<gene>
    <name evidence="2" type="ORF">Tco_0702604</name>
</gene>
<evidence type="ECO:0000313" key="2">
    <source>
        <dbReference type="EMBL" id="GJS69763.1"/>
    </source>
</evidence>
<reference evidence="2" key="2">
    <citation type="submission" date="2022-01" db="EMBL/GenBank/DDBJ databases">
        <authorList>
            <person name="Yamashiro T."/>
            <person name="Shiraishi A."/>
            <person name="Satake H."/>
            <person name="Nakayama K."/>
        </authorList>
    </citation>
    <scope>NUCLEOTIDE SEQUENCE</scope>
</reference>
<dbReference type="GO" id="GO:0003964">
    <property type="term" value="F:RNA-directed DNA polymerase activity"/>
    <property type="evidence" value="ECO:0007669"/>
    <property type="project" value="UniProtKB-KW"/>
</dbReference>
<dbReference type="Proteomes" id="UP001151760">
    <property type="component" value="Unassembled WGS sequence"/>
</dbReference>
<protein>
    <submittedName>
        <fullName evidence="2">Reverse transcriptase domain-containing protein</fullName>
    </submittedName>
</protein>
<dbReference type="InterPro" id="IPR032675">
    <property type="entry name" value="LRR_dom_sf"/>
</dbReference>
<dbReference type="InterPro" id="IPR044227">
    <property type="entry name" value="TONSOKU"/>
</dbReference>
<keyword evidence="3" id="KW-1185">Reference proteome</keyword>
<evidence type="ECO:0000256" key="1">
    <source>
        <dbReference type="SAM" id="Coils"/>
    </source>
</evidence>
<keyword evidence="1" id="KW-0175">Coiled coil</keyword>
<dbReference type="PANTHER" id="PTHR47684:SF1">
    <property type="entry name" value="PROTEIN TONSOKU"/>
    <property type="match status" value="1"/>
</dbReference>
<accession>A0ABQ4XWH0</accession>
<feature type="coiled-coil region" evidence="1">
    <location>
        <begin position="513"/>
        <end position="544"/>
    </location>
</feature>